<protein>
    <submittedName>
        <fullName evidence="2">Uncharacterized protein</fullName>
    </submittedName>
</protein>
<keyword evidence="1" id="KW-0812">Transmembrane</keyword>
<dbReference type="AlphaFoldDB" id="A0A344J564"/>
<dbReference type="RefSeq" id="WP_112926387.1">
    <property type="nucleotide sequence ID" value="NZ_CP029556.1"/>
</dbReference>
<accession>A0A344J564</accession>
<dbReference type="OrthoDB" id="6026673at2"/>
<proteinExistence type="predicted"/>
<dbReference type="EMBL" id="CP029556">
    <property type="protein sequence ID" value="AXA84174.1"/>
    <property type="molecule type" value="Genomic_DNA"/>
</dbReference>
<organism evidence="2 3">
    <name type="scientific">Solilutibacter oculi</name>
    <dbReference type="NCBI Taxonomy" id="2698682"/>
    <lineage>
        <taxon>Bacteria</taxon>
        <taxon>Pseudomonadati</taxon>
        <taxon>Pseudomonadota</taxon>
        <taxon>Gammaproteobacteria</taxon>
        <taxon>Lysobacterales</taxon>
        <taxon>Lysobacteraceae</taxon>
        <taxon>Solilutibacter</taxon>
    </lineage>
</organism>
<dbReference type="Proteomes" id="UP000251842">
    <property type="component" value="Chromosome"/>
</dbReference>
<keyword evidence="3" id="KW-1185">Reference proteome</keyword>
<keyword evidence="1" id="KW-0472">Membrane</keyword>
<evidence type="ECO:0000313" key="2">
    <source>
        <dbReference type="EMBL" id="AXA84174.1"/>
    </source>
</evidence>
<feature type="transmembrane region" description="Helical" evidence="1">
    <location>
        <begin position="63"/>
        <end position="86"/>
    </location>
</feature>
<reference evidence="3" key="1">
    <citation type="submission" date="2018-05" db="EMBL/GenBank/DDBJ databases">
        <title>Luteimonas pekinense sp. nov., isolated from human Meibomian gland secretions, Beijing, China.</title>
        <authorList>
            <person name="Wen T."/>
            <person name="Bai H."/>
            <person name="Lv H."/>
        </authorList>
    </citation>
    <scope>NUCLEOTIDE SEQUENCE [LARGE SCALE GENOMIC DNA]</scope>
    <source>
        <strain evidence="3">83-4</strain>
    </source>
</reference>
<keyword evidence="1" id="KW-1133">Transmembrane helix</keyword>
<name>A0A344J564_9GAMM</name>
<evidence type="ECO:0000313" key="3">
    <source>
        <dbReference type="Proteomes" id="UP000251842"/>
    </source>
</evidence>
<sequence>MSLIGSRERTERWLRERWPAIRARGLTHFLLVKGLLLWGGIMFVVMGALSAGRLGLDHPRLPLMLAITALLSAVGGLLWAATTWWINERIFRSLNIGNHA</sequence>
<dbReference type="KEGG" id="lue:DCD74_05200"/>
<evidence type="ECO:0000256" key="1">
    <source>
        <dbReference type="SAM" id="Phobius"/>
    </source>
</evidence>
<feature type="transmembrane region" description="Helical" evidence="1">
    <location>
        <begin position="30"/>
        <end position="51"/>
    </location>
</feature>
<gene>
    <name evidence="2" type="ORF">DCD74_05200</name>
</gene>